<dbReference type="InterPro" id="IPR038765">
    <property type="entry name" value="Papain-like_cys_pep_sf"/>
</dbReference>
<dbReference type="PANTHER" id="PTHR33490">
    <property type="entry name" value="BLR5614 PROTEIN-RELATED"/>
    <property type="match status" value="1"/>
</dbReference>
<dbReference type="Gene3D" id="3.10.620.30">
    <property type="match status" value="1"/>
</dbReference>
<dbReference type="EMBL" id="BAAALS010000010">
    <property type="protein sequence ID" value="GAA1752451.1"/>
    <property type="molecule type" value="Genomic_DNA"/>
</dbReference>
<proteinExistence type="predicted"/>
<dbReference type="InterPro" id="IPR002931">
    <property type="entry name" value="Transglutaminase-like"/>
</dbReference>
<gene>
    <name evidence="2" type="ORF">GCM10009681_24220</name>
</gene>
<dbReference type="Pfam" id="PF01841">
    <property type="entry name" value="Transglut_core"/>
    <property type="match status" value="1"/>
</dbReference>
<dbReference type="InterPro" id="IPR013589">
    <property type="entry name" value="Bac_transglu_N"/>
</dbReference>
<reference evidence="3" key="1">
    <citation type="journal article" date="2019" name="Int. J. Syst. Evol. Microbiol.">
        <title>The Global Catalogue of Microorganisms (GCM) 10K type strain sequencing project: providing services to taxonomists for standard genome sequencing and annotation.</title>
        <authorList>
            <consortium name="The Broad Institute Genomics Platform"/>
            <consortium name="The Broad Institute Genome Sequencing Center for Infectious Disease"/>
            <person name="Wu L."/>
            <person name="Ma J."/>
        </authorList>
    </citation>
    <scope>NUCLEOTIDE SEQUENCE [LARGE SCALE GENOMIC DNA]</scope>
    <source>
        <strain evidence="3">JCM 13249</strain>
    </source>
</reference>
<evidence type="ECO:0000259" key="1">
    <source>
        <dbReference type="SMART" id="SM00460"/>
    </source>
</evidence>
<sequence>MSWRLRIRHVTGFTYDGTAHASYNEARMTPMSLPGQNTLYSHVETHPAATTWRYRDYWGTQVTSFDLQRGHQQLKVTATSLVETAVSETLPPEAPWSALRGGDARDLYAELLTPTRLTEVDDELAGQVDDLMRAEPTRAALRTAEWVHDTVAYVPGSTGVQTGAQEAWALRKGVCQDLAHLTVGLLRAHGIPARYVSGYLYPKRQGSVGETIEGQSHAWVEWWCGEWYGYDPTNAVPAGHRHVVVARGRDYADVTPLKGVYHGAPATHLGVTVEITRLA</sequence>
<dbReference type="SUPFAM" id="SSF54001">
    <property type="entry name" value="Cysteine proteinases"/>
    <property type="match status" value="1"/>
</dbReference>
<dbReference type="Pfam" id="PF08379">
    <property type="entry name" value="Bact_transglu_N"/>
    <property type="match status" value="1"/>
</dbReference>
<feature type="domain" description="Transglutaminase-like" evidence="1">
    <location>
        <begin position="167"/>
        <end position="234"/>
    </location>
</feature>
<evidence type="ECO:0000313" key="2">
    <source>
        <dbReference type="EMBL" id="GAA1752451.1"/>
    </source>
</evidence>
<protein>
    <submittedName>
        <fullName evidence="2">Transglutaminase family protein</fullName>
    </submittedName>
</protein>
<dbReference type="Proteomes" id="UP001500655">
    <property type="component" value="Unassembled WGS sequence"/>
</dbReference>
<keyword evidence="3" id="KW-1185">Reference proteome</keyword>
<accession>A0ABN2KBN9</accession>
<evidence type="ECO:0000313" key="3">
    <source>
        <dbReference type="Proteomes" id="UP001500655"/>
    </source>
</evidence>
<dbReference type="PANTHER" id="PTHR33490:SF6">
    <property type="entry name" value="SLL1049 PROTEIN"/>
    <property type="match status" value="1"/>
</dbReference>
<organism evidence="2 3">
    <name type="scientific">Luedemannella helvata</name>
    <dbReference type="NCBI Taxonomy" id="349315"/>
    <lineage>
        <taxon>Bacteria</taxon>
        <taxon>Bacillati</taxon>
        <taxon>Actinomycetota</taxon>
        <taxon>Actinomycetes</taxon>
        <taxon>Micromonosporales</taxon>
        <taxon>Micromonosporaceae</taxon>
        <taxon>Luedemannella</taxon>
    </lineage>
</organism>
<comment type="caution">
    <text evidence="2">The sequence shown here is derived from an EMBL/GenBank/DDBJ whole genome shotgun (WGS) entry which is preliminary data.</text>
</comment>
<name>A0ABN2KBN9_9ACTN</name>
<dbReference type="SMART" id="SM00460">
    <property type="entry name" value="TGc"/>
    <property type="match status" value="1"/>
</dbReference>